<gene>
    <name evidence="1" type="ORF">H9737_02090</name>
</gene>
<comment type="caution">
    <text evidence="1">The sequence shown here is derived from an EMBL/GenBank/DDBJ whole genome shotgun (WGS) entry which is preliminary data.</text>
</comment>
<protein>
    <submittedName>
        <fullName evidence="1">Uncharacterized protein</fullName>
    </submittedName>
</protein>
<evidence type="ECO:0000313" key="2">
    <source>
        <dbReference type="Proteomes" id="UP000824249"/>
    </source>
</evidence>
<reference evidence="1" key="2">
    <citation type="submission" date="2021-04" db="EMBL/GenBank/DDBJ databases">
        <authorList>
            <person name="Gilroy R."/>
        </authorList>
    </citation>
    <scope>NUCLEOTIDE SEQUENCE</scope>
    <source>
        <strain evidence="1">26628</strain>
    </source>
</reference>
<dbReference type="EMBL" id="DXFD01000036">
    <property type="protein sequence ID" value="HIX46463.1"/>
    <property type="molecule type" value="Genomic_DNA"/>
</dbReference>
<proteinExistence type="predicted"/>
<evidence type="ECO:0000313" key="1">
    <source>
        <dbReference type="EMBL" id="HIX46463.1"/>
    </source>
</evidence>
<name>A0A9D2AQS4_9FIRM</name>
<dbReference type="AlphaFoldDB" id="A0A9D2AQS4"/>
<sequence length="184" mass="20635">MRVKEILILAAELACRRDLADYLAGKNGEDASARAREEEMLLRCYNLAENEIALDYLPLRREECFESDGCVPYAAFAEPPVEILSVCDEAGRSLRFAAGEKGVRVREGRAVIRYSVRPRVKGPGDRPELSEKGDARLLALGTACEYALMSGNYDAASLLDRRYRDALACACRERGGRLRMRRWV</sequence>
<reference evidence="1" key="1">
    <citation type="journal article" date="2021" name="PeerJ">
        <title>Extensive microbial diversity within the chicken gut microbiome revealed by metagenomics and culture.</title>
        <authorList>
            <person name="Gilroy R."/>
            <person name="Ravi A."/>
            <person name="Getino M."/>
            <person name="Pursley I."/>
            <person name="Horton D.L."/>
            <person name="Alikhan N.F."/>
            <person name="Baker D."/>
            <person name="Gharbi K."/>
            <person name="Hall N."/>
            <person name="Watson M."/>
            <person name="Adriaenssens E.M."/>
            <person name="Foster-Nyarko E."/>
            <person name="Jarju S."/>
            <person name="Secka A."/>
            <person name="Antonio M."/>
            <person name="Oren A."/>
            <person name="Chaudhuri R.R."/>
            <person name="La Ragione R."/>
            <person name="Hildebrand F."/>
            <person name="Pallen M.J."/>
        </authorList>
    </citation>
    <scope>NUCLEOTIDE SEQUENCE</scope>
    <source>
        <strain evidence="1">26628</strain>
    </source>
</reference>
<accession>A0A9D2AQS4</accession>
<dbReference type="Proteomes" id="UP000824249">
    <property type="component" value="Unassembled WGS sequence"/>
</dbReference>
<organism evidence="1 2">
    <name type="scientific">Candidatus Borkfalkia faecigallinarum</name>
    <dbReference type="NCBI Taxonomy" id="2838509"/>
    <lineage>
        <taxon>Bacteria</taxon>
        <taxon>Bacillati</taxon>
        <taxon>Bacillota</taxon>
        <taxon>Clostridia</taxon>
        <taxon>Christensenellales</taxon>
        <taxon>Christensenellaceae</taxon>
        <taxon>Candidatus Borkfalkia</taxon>
    </lineage>
</organism>